<proteinExistence type="predicted"/>
<dbReference type="RefSeq" id="WP_105005025.1">
    <property type="nucleotide sequence ID" value="NZ_CP025012.1"/>
</dbReference>
<evidence type="ECO:0000256" key="4">
    <source>
        <dbReference type="ARBA" id="ARBA00022989"/>
    </source>
</evidence>
<protein>
    <recommendedName>
        <fullName evidence="9">Oligosaccharide flippase family protein</fullName>
    </recommendedName>
</protein>
<organism evidence="7 8">
    <name type="scientific">Rhizobium leguminosarum</name>
    <dbReference type="NCBI Taxonomy" id="384"/>
    <lineage>
        <taxon>Bacteria</taxon>
        <taxon>Pseudomonadati</taxon>
        <taxon>Pseudomonadota</taxon>
        <taxon>Alphaproteobacteria</taxon>
        <taxon>Hyphomicrobiales</taxon>
        <taxon>Rhizobiaceae</taxon>
        <taxon>Rhizobium/Agrobacterium group</taxon>
        <taxon>Rhizobium</taxon>
    </lineage>
</organism>
<evidence type="ECO:0000313" key="8">
    <source>
        <dbReference type="Proteomes" id="UP000238523"/>
    </source>
</evidence>
<keyword evidence="5 6" id="KW-0472">Membrane</keyword>
<feature type="transmembrane region" description="Helical" evidence="6">
    <location>
        <begin position="129"/>
        <end position="150"/>
    </location>
</feature>
<feature type="transmembrane region" description="Helical" evidence="6">
    <location>
        <begin position="45"/>
        <end position="68"/>
    </location>
</feature>
<name>A0A2K9YY20_RHILE</name>
<evidence type="ECO:0008006" key="9">
    <source>
        <dbReference type="Google" id="ProtNLM"/>
    </source>
</evidence>
<dbReference type="GO" id="GO:0005886">
    <property type="term" value="C:plasma membrane"/>
    <property type="evidence" value="ECO:0007669"/>
    <property type="project" value="UniProtKB-SubCell"/>
</dbReference>
<keyword evidence="2" id="KW-1003">Cell membrane</keyword>
<feature type="transmembrane region" description="Helical" evidence="6">
    <location>
        <begin position="12"/>
        <end position="33"/>
    </location>
</feature>
<feature type="transmembrane region" description="Helical" evidence="6">
    <location>
        <begin position="408"/>
        <end position="427"/>
    </location>
</feature>
<dbReference type="Proteomes" id="UP000238523">
    <property type="component" value="Chromosome"/>
</dbReference>
<feature type="transmembrane region" description="Helical" evidence="6">
    <location>
        <begin position="472"/>
        <end position="494"/>
    </location>
</feature>
<feature type="transmembrane region" description="Helical" evidence="6">
    <location>
        <begin position="385"/>
        <end position="402"/>
    </location>
</feature>
<dbReference type="InterPro" id="IPR050833">
    <property type="entry name" value="Poly_Biosynth_Transport"/>
</dbReference>
<feature type="transmembrane region" description="Helical" evidence="6">
    <location>
        <begin position="162"/>
        <end position="183"/>
    </location>
</feature>
<evidence type="ECO:0000256" key="1">
    <source>
        <dbReference type="ARBA" id="ARBA00004651"/>
    </source>
</evidence>
<evidence type="ECO:0000256" key="6">
    <source>
        <dbReference type="SAM" id="Phobius"/>
    </source>
</evidence>
<sequence length="503" mass="53646">MRLTYPQLLHRIFMQLAVAATTVIQQILLVPVFLSHWSDDLYRSWLIILSISTMLIVVDLGLHSLTYLKLHDALRDGKDPEGEVSATLGNSARAYATTLSIAGAFIVFGCLLLPIPGMLNLSGASSVEMTFALIFMMFSGLTTVASSYLSAILRAQNAINPLASWSLIQIIATTAAICLALILDGGIAEVAGAYFAIQLVLLAGGIWLTRKHMSQFRGIIWLQSTIGPIDVLKAARAYVIPVSADLVLLSVPTIVMGFLGISATGVVLLSLTRVIASFVRQVATFITNAFVTEVGHLWAAGYHASARHSVLLCMAAVGTATGMVIAYFLIFQEEMVRFWTMGGYRADPVVTGLMLGNVALAFPSITAFGSLMLTGRPRSISYSKVVQFIALVILCVTAGGIFGARGIAAAIFVSEAVCVSIPLALELKRAFAVQVGEYVLVIIAPFVAGFLISLASAELAVGLLPPGNLLEFFLASLLWLPLPAGSAVAGLFFLMRTRLGERS</sequence>
<feature type="transmembrane region" description="Helical" evidence="6">
    <location>
        <begin position="439"/>
        <end position="460"/>
    </location>
</feature>
<feature type="transmembrane region" description="Helical" evidence="6">
    <location>
        <begin position="94"/>
        <end position="117"/>
    </location>
</feature>
<reference evidence="7 8" key="1">
    <citation type="submission" date="2017-11" db="EMBL/GenBank/DDBJ databases">
        <title>Complete genome of Rhizobium leguminosarum Norway, an ineffective micro-symbiont.</title>
        <authorList>
            <person name="Hoffrichter A."/>
            <person name="Liang J."/>
            <person name="Brachmann A."/>
            <person name="Marin M."/>
        </authorList>
    </citation>
    <scope>NUCLEOTIDE SEQUENCE [LARGE SCALE GENOMIC DNA]</scope>
    <source>
        <strain evidence="7 8">Norway</strain>
    </source>
</reference>
<feature type="transmembrane region" description="Helical" evidence="6">
    <location>
        <begin position="350"/>
        <end position="373"/>
    </location>
</feature>
<dbReference type="AlphaFoldDB" id="A0A2K9YY20"/>
<feature type="transmembrane region" description="Helical" evidence="6">
    <location>
        <begin position="310"/>
        <end position="330"/>
    </location>
</feature>
<evidence type="ECO:0000313" key="7">
    <source>
        <dbReference type="EMBL" id="AUW40892.1"/>
    </source>
</evidence>
<dbReference type="PANTHER" id="PTHR30250:SF26">
    <property type="entry name" value="PSMA PROTEIN"/>
    <property type="match status" value="1"/>
</dbReference>
<evidence type="ECO:0000256" key="3">
    <source>
        <dbReference type="ARBA" id="ARBA00022692"/>
    </source>
</evidence>
<evidence type="ECO:0000256" key="5">
    <source>
        <dbReference type="ARBA" id="ARBA00023136"/>
    </source>
</evidence>
<gene>
    <name evidence="7" type="ORF">CUJ84_Chr000478</name>
</gene>
<feature type="transmembrane region" description="Helical" evidence="6">
    <location>
        <begin position="189"/>
        <end position="208"/>
    </location>
</feature>
<dbReference type="PANTHER" id="PTHR30250">
    <property type="entry name" value="PST FAMILY PREDICTED COLANIC ACID TRANSPORTER"/>
    <property type="match status" value="1"/>
</dbReference>
<keyword evidence="4 6" id="KW-1133">Transmembrane helix</keyword>
<dbReference type="EMBL" id="CP025012">
    <property type="protein sequence ID" value="AUW40892.1"/>
    <property type="molecule type" value="Genomic_DNA"/>
</dbReference>
<keyword evidence="3 6" id="KW-0812">Transmembrane</keyword>
<accession>A0A2K9YY20</accession>
<comment type="subcellular location">
    <subcellularLocation>
        <location evidence="1">Cell membrane</location>
        <topology evidence="1">Multi-pass membrane protein</topology>
    </subcellularLocation>
</comment>
<feature type="transmembrane region" description="Helical" evidence="6">
    <location>
        <begin position="246"/>
        <end position="271"/>
    </location>
</feature>
<evidence type="ECO:0000256" key="2">
    <source>
        <dbReference type="ARBA" id="ARBA00022475"/>
    </source>
</evidence>